<feature type="chain" id="PRO_5002697899" evidence="1">
    <location>
        <begin position="18"/>
        <end position="96"/>
    </location>
</feature>
<sequence>MRWLSLPLAFLTALTLAALGPACTDDDRGSGEELAGSSCDYLCLGQSCNYRCEDEVLYRCTQDNEWVFVQDCSAAGRVCELDDPDSEDGVYDCVDP</sequence>
<organism evidence="2 3">
    <name type="scientific">Plesiocystis pacifica SIR-1</name>
    <dbReference type="NCBI Taxonomy" id="391625"/>
    <lineage>
        <taxon>Bacteria</taxon>
        <taxon>Pseudomonadati</taxon>
        <taxon>Myxococcota</taxon>
        <taxon>Polyangia</taxon>
        <taxon>Nannocystales</taxon>
        <taxon>Nannocystaceae</taxon>
        <taxon>Plesiocystis</taxon>
    </lineage>
</organism>
<dbReference type="STRING" id="391625.PPSIR1_01996"/>
<dbReference type="AlphaFoldDB" id="A6GIM0"/>
<proteinExistence type="predicted"/>
<evidence type="ECO:0000313" key="2">
    <source>
        <dbReference type="EMBL" id="EDM74269.1"/>
    </source>
</evidence>
<gene>
    <name evidence="2" type="ORF">PPSIR1_01996</name>
</gene>
<evidence type="ECO:0000313" key="3">
    <source>
        <dbReference type="Proteomes" id="UP000005801"/>
    </source>
</evidence>
<dbReference type="EMBL" id="ABCS01000139">
    <property type="protein sequence ID" value="EDM74269.1"/>
    <property type="molecule type" value="Genomic_DNA"/>
</dbReference>
<dbReference type="Proteomes" id="UP000005801">
    <property type="component" value="Unassembled WGS sequence"/>
</dbReference>
<comment type="caution">
    <text evidence="2">The sequence shown here is derived from an EMBL/GenBank/DDBJ whole genome shotgun (WGS) entry which is preliminary data.</text>
</comment>
<keyword evidence="3" id="KW-1185">Reference proteome</keyword>
<accession>A6GIM0</accession>
<feature type="signal peptide" evidence="1">
    <location>
        <begin position="1"/>
        <end position="17"/>
    </location>
</feature>
<protein>
    <submittedName>
        <fullName evidence="2">Uncharacterized protein</fullName>
    </submittedName>
</protein>
<evidence type="ECO:0000256" key="1">
    <source>
        <dbReference type="SAM" id="SignalP"/>
    </source>
</evidence>
<keyword evidence="1" id="KW-0732">Signal</keyword>
<name>A6GIM0_9BACT</name>
<reference evidence="2 3" key="1">
    <citation type="submission" date="2007-06" db="EMBL/GenBank/DDBJ databases">
        <authorList>
            <person name="Shimkets L."/>
            <person name="Ferriera S."/>
            <person name="Johnson J."/>
            <person name="Kravitz S."/>
            <person name="Beeson K."/>
            <person name="Sutton G."/>
            <person name="Rogers Y.-H."/>
            <person name="Friedman R."/>
            <person name="Frazier M."/>
            <person name="Venter J.C."/>
        </authorList>
    </citation>
    <scope>NUCLEOTIDE SEQUENCE [LARGE SCALE GENOMIC DNA]</scope>
    <source>
        <strain evidence="2 3">SIR-1</strain>
    </source>
</reference>
<dbReference type="RefSeq" id="WP_006976556.1">
    <property type="nucleotide sequence ID" value="NZ_ABCS01000139.1"/>
</dbReference>